<evidence type="ECO:0000313" key="5">
    <source>
        <dbReference type="Proteomes" id="UP000030689"/>
    </source>
</evidence>
<dbReference type="Gramene" id="ESQ38754">
    <property type="protein sequence ID" value="ESQ38754"/>
    <property type="gene ID" value="EUTSA_v10029499mg"/>
</dbReference>
<organism evidence="4 5">
    <name type="scientific">Eutrema salsugineum</name>
    <name type="common">Saltwater cress</name>
    <name type="synonym">Sisymbrium salsugineum</name>
    <dbReference type="NCBI Taxonomy" id="72664"/>
    <lineage>
        <taxon>Eukaryota</taxon>
        <taxon>Viridiplantae</taxon>
        <taxon>Streptophyta</taxon>
        <taxon>Embryophyta</taxon>
        <taxon>Tracheophyta</taxon>
        <taxon>Spermatophyta</taxon>
        <taxon>Magnoliopsida</taxon>
        <taxon>eudicotyledons</taxon>
        <taxon>Gunneridae</taxon>
        <taxon>Pentapetalae</taxon>
        <taxon>rosids</taxon>
        <taxon>malvids</taxon>
        <taxon>Brassicales</taxon>
        <taxon>Brassicaceae</taxon>
        <taxon>Eutremeae</taxon>
        <taxon>Eutrema</taxon>
    </lineage>
</organism>
<sequence length="227" mass="24859">MEVMVGSSFRIGMAAYVRDRSGVAAQGKAVPVALSLANETRRSGSQIGIGFRVSSKSQEELSEESASSIGENSENEEEEDNSISFQEGGALTSFISSLEDSLSIKRGLSSYYMGKSKSFANLMEATNSSSAKDLEKAENPVNKRRTLLIANKLRRKECSASHFSTWINPNSMPLLALQESNHEDHNDDDYEDDDMMMMKKKKGLLVQTERSCCLSSLQEKDDDGGGS</sequence>
<evidence type="ECO:0000256" key="1">
    <source>
        <dbReference type="ARBA" id="ARBA00004123"/>
    </source>
</evidence>
<dbReference type="PANTHER" id="PTHR33172">
    <property type="entry name" value="OS08G0516900 PROTEIN"/>
    <property type="match status" value="1"/>
</dbReference>
<feature type="region of interest" description="Disordered" evidence="3">
    <location>
        <begin position="58"/>
        <end position="83"/>
    </location>
</feature>
<dbReference type="EMBL" id="KI517537">
    <property type="protein sequence ID" value="ESQ38754.1"/>
    <property type="molecule type" value="Genomic_DNA"/>
</dbReference>
<keyword evidence="5" id="KW-1185">Reference proteome</keyword>
<proteinExistence type="predicted"/>
<reference evidence="4 5" key="1">
    <citation type="journal article" date="2013" name="Front. Plant Sci.">
        <title>The Reference Genome of the Halophytic Plant Eutrema salsugineum.</title>
        <authorList>
            <person name="Yang R."/>
            <person name="Jarvis D.E."/>
            <person name="Chen H."/>
            <person name="Beilstein M.A."/>
            <person name="Grimwood J."/>
            <person name="Jenkins J."/>
            <person name="Shu S."/>
            <person name="Prochnik S."/>
            <person name="Xin M."/>
            <person name="Ma C."/>
            <person name="Schmutz J."/>
            <person name="Wing R.A."/>
            <person name="Mitchell-Olds T."/>
            <person name="Schumaker K.S."/>
            <person name="Wang X."/>
        </authorList>
    </citation>
    <scope>NUCLEOTIDE SEQUENCE [LARGE SCALE GENOMIC DNA]</scope>
</reference>
<keyword evidence="2" id="KW-0539">Nucleus</keyword>
<dbReference type="eggNOG" id="KOG4210">
    <property type="taxonomic scope" value="Eukaryota"/>
</dbReference>
<dbReference type="GO" id="GO:0005634">
    <property type="term" value="C:nucleus"/>
    <property type="evidence" value="ECO:0007669"/>
    <property type="project" value="UniProtKB-SubCell"/>
</dbReference>
<dbReference type="OrthoDB" id="696276at2759"/>
<protein>
    <submittedName>
        <fullName evidence="4">Uncharacterized protein</fullName>
    </submittedName>
</protein>
<dbReference type="InterPro" id="IPR051992">
    <property type="entry name" value="OxStress_Response_Reg"/>
</dbReference>
<name>V4L523_EUTSA</name>
<dbReference type="AlphaFoldDB" id="V4L523"/>
<dbReference type="PANTHER" id="PTHR33172:SF100">
    <property type="entry name" value="PROTEIN OXIDATIVE STRESS 3 LIKE 6"/>
    <property type="match status" value="1"/>
</dbReference>
<dbReference type="Proteomes" id="UP000030689">
    <property type="component" value="Unassembled WGS sequence"/>
</dbReference>
<evidence type="ECO:0000256" key="3">
    <source>
        <dbReference type="SAM" id="MobiDB-lite"/>
    </source>
</evidence>
<dbReference type="STRING" id="72664.V4L523"/>
<gene>
    <name evidence="4" type="ORF">EUTSA_v10029499mg</name>
</gene>
<dbReference type="KEGG" id="eus:EUTSA_v10029499mg"/>
<comment type="subcellular location">
    <subcellularLocation>
        <location evidence="1">Nucleus</location>
    </subcellularLocation>
</comment>
<dbReference type="GO" id="GO:0006950">
    <property type="term" value="P:response to stress"/>
    <property type="evidence" value="ECO:0007669"/>
    <property type="project" value="UniProtKB-ARBA"/>
</dbReference>
<evidence type="ECO:0000256" key="2">
    <source>
        <dbReference type="ARBA" id="ARBA00023242"/>
    </source>
</evidence>
<evidence type="ECO:0000313" key="4">
    <source>
        <dbReference type="EMBL" id="ESQ38754.1"/>
    </source>
</evidence>
<accession>V4L523</accession>